<dbReference type="InterPro" id="IPR002730">
    <property type="entry name" value="Rpp29/RNP1"/>
</dbReference>
<dbReference type="GO" id="GO:0030677">
    <property type="term" value="C:ribonuclease P complex"/>
    <property type="evidence" value="ECO:0007669"/>
    <property type="project" value="InterPro"/>
</dbReference>
<dbReference type="EMBL" id="CM001743">
    <property type="protein sequence ID" value="KJB22800.1"/>
    <property type="molecule type" value="Genomic_DNA"/>
</dbReference>
<proteinExistence type="inferred from homology"/>
<keyword evidence="4" id="KW-1185">Reference proteome</keyword>
<dbReference type="GO" id="GO:0000172">
    <property type="term" value="C:ribonuclease MRP complex"/>
    <property type="evidence" value="ECO:0007669"/>
    <property type="project" value="InterPro"/>
</dbReference>
<evidence type="ECO:0000256" key="1">
    <source>
        <dbReference type="ARBA" id="ARBA00004123"/>
    </source>
</evidence>
<name>A0A0D2RUJ1_GOSRA</name>
<comment type="subcellular location">
    <subcellularLocation>
        <location evidence="1">Nucleus</location>
    </subcellularLocation>
</comment>
<dbReference type="GO" id="GO:0006364">
    <property type="term" value="P:rRNA processing"/>
    <property type="evidence" value="ECO:0007669"/>
    <property type="project" value="TreeGrafter"/>
</dbReference>
<evidence type="ECO:0000313" key="3">
    <source>
        <dbReference type="EMBL" id="KJB22800.1"/>
    </source>
</evidence>
<evidence type="ECO:0000313" key="4">
    <source>
        <dbReference type="Proteomes" id="UP000032304"/>
    </source>
</evidence>
<reference evidence="3 4" key="1">
    <citation type="journal article" date="2012" name="Nature">
        <title>Repeated polyploidization of Gossypium genomes and the evolution of spinnable cotton fibres.</title>
        <authorList>
            <person name="Paterson A.H."/>
            <person name="Wendel J.F."/>
            <person name="Gundlach H."/>
            <person name="Guo H."/>
            <person name="Jenkins J."/>
            <person name="Jin D."/>
            <person name="Llewellyn D."/>
            <person name="Showmaker K.C."/>
            <person name="Shu S."/>
            <person name="Udall J."/>
            <person name="Yoo M.J."/>
            <person name="Byers R."/>
            <person name="Chen W."/>
            <person name="Doron-Faigenboim A."/>
            <person name="Duke M.V."/>
            <person name="Gong L."/>
            <person name="Grimwood J."/>
            <person name="Grover C."/>
            <person name="Grupp K."/>
            <person name="Hu G."/>
            <person name="Lee T.H."/>
            <person name="Li J."/>
            <person name="Lin L."/>
            <person name="Liu T."/>
            <person name="Marler B.S."/>
            <person name="Page J.T."/>
            <person name="Roberts A.W."/>
            <person name="Romanel E."/>
            <person name="Sanders W.S."/>
            <person name="Szadkowski E."/>
            <person name="Tan X."/>
            <person name="Tang H."/>
            <person name="Xu C."/>
            <person name="Wang J."/>
            <person name="Wang Z."/>
            <person name="Zhang D."/>
            <person name="Zhang L."/>
            <person name="Ashrafi H."/>
            <person name="Bedon F."/>
            <person name="Bowers J.E."/>
            <person name="Brubaker C.L."/>
            <person name="Chee P.W."/>
            <person name="Das S."/>
            <person name="Gingle A.R."/>
            <person name="Haigler C.H."/>
            <person name="Harker D."/>
            <person name="Hoffmann L.V."/>
            <person name="Hovav R."/>
            <person name="Jones D.C."/>
            <person name="Lemke C."/>
            <person name="Mansoor S."/>
            <person name="ur Rahman M."/>
            <person name="Rainville L.N."/>
            <person name="Rambani A."/>
            <person name="Reddy U.K."/>
            <person name="Rong J.K."/>
            <person name="Saranga Y."/>
            <person name="Scheffler B.E."/>
            <person name="Scheffler J.A."/>
            <person name="Stelly D.M."/>
            <person name="Triplett B.A."/>
            <person name="Van Deynze A."/>
            <person name="Vaslin M.F."/>
            <person name="Waghmare V.N."/>
            <person name="Walford S.A."/>
            <person name="Wright R.J."/>
            <person name="Zaki E.A."/>
            <person name="Zhang T."/>
            <person name="Dennis E.S."/>
            <person name="Mayer K.F."/>
            <person name="Peterson D.G."/>
            <person name="Rokhsar D.S."/>
            <person name="Wang X."/>
            <person name="Schmutz J."/>
        </authorList>
    </citation>
    <scope>NUCLEOTIDE SEQUENCE [LARGE SCALE GENOMIC DNA]</scope>
</reference>
<comment type="similarity">
    <text evidence="2">Belongs to the eukaryotic/archaeal RNase P protein component 1 family.</text>
</comment>
<dbReference type="GO" id="GO:0033204">
    <property type="term" value="F:ribonuclease P RNA binding"/>
    <property type="evidence" value="ECO:0007669"/>
    <property type="project" value="InterPro"/>
</dbReference>
<dbReference type="SUPFAM" id="SSF101744">
    <property type="entry name" value="Rof/RNase P subunit-like"/>
    <property type="match status" value="1"/>
</dbReference>
<gene>
    <name evidence="3" type="ORF">B456_004G066200</name>
</gene>
<dbReference type="GO" id="GO:0001682">
    <property type="term" value="P:tRNA 5'-leader removal"/>
    <property type="evidence" value="ECO:0007669"/>
    <property type="project" value="InterPro"/>
</dbReference>
<dbReference type="AlphaFoldDB" id="A0A0D2RUJ1"/>
<dbReference type="InterPro" id="IPR016848">
    <property type="entry name" value="RNase_P/MRP_Rpp29-subunit"/>
</dbReference>
<dbReference type="Gene3D" id="2.30.30.210">
    <property type="entry name" value="Ribonuclease P/MRP, subunit p29"/>
    <property type="match status" value="1"/>
</dbReference>
<dbReference type="STRING" id="29730.A0A0D2RUJ1"/>
<dbReference type="PANTHER" id="PTHR13348:SF0">
    <property type="entry name" value="RIBONUCLEASE P PROTEIN SUBUNIT P29"/>
    <property type="match status" value="1"/>
</dbReference>
<dbReference type="Pfam" id="PF01868">
    <property type="entry name" value="RNase_P-MRP_p29"/>
    <property type="match status" value="1"/>
</dbReference>
<organism evidence="3 4">
    <name type="scientific">Gossypium raimondii</name>
    <name type="common">Peruvian cotton</name>
    <name type="synonym">Gossypium klotzschianum subsp. raimondii</name>
    <dbReference type="NCBI Taxonomy" id="29730"/>
    <lineage>
        <taxon>Eukaryota</taxon>
        <taxon>Viridiplantae</taxon>
        <taxon>Streptophyta</taxon>
        <taxon>Embryophyta</taxon>
        <taxon>Tracheophyta</taxon>
        <taxon>Spermatophyta</taxon>
        <taxon>Magnoliopsida</taxon>
        <taxon>eudicotyledons</taxon>
        <taxon>Gunneridae</taxon>
        <taxon>Pentapetalae</taxon>
        <taxon>rosids</taxon>
        <taxon>malvids</taxon>
        <taxon>Malvales</taxon>
        <taxon>Malvaceae</taxon>
        <taxon>Malvoideae</taxon>
        <taxon>Gossypium</taxon>
    </lineage>
</organism>
<dbReference type="PANTHER" id="PTHR13348">
    <property type="entry name" value="RIBONUCLEASE P SUBUNIT P29"/>
    <property type="match status" value="1"/>
</dbReference>
<dbReference type="InterPro" id="IPR036980">
    <property type="entry name" value="RNase_P/MRP_Rpp29_sf"/>
</dbReference>
<evidence type="ECO:0000256" key="2">
    <source>
        <dbReference type="ARBA" id="ARBA00006181"/>
    </source>
</evidence>
<dbReference type="GO" id="GO:0005634">
    <property type="term" value="C:nucleus"/>
    <property type="evidence" value="ECO:0007669"/>
    <property type="project" value="UniProtKB-SubCell"/>
</dbReference>
<dbReference type="Gramene" id="KJB22800">
    <property type="protein sequence ID" value="KJB22800"/>
    <property type="gene ID" value="B456_004G066200"/>
</dbReference>
<protein>
    <submittedName>
        <fullName evidence="3">Uncharacterized protein</fullName>
    </submittedName>
</protein>
<sequence length="114" mass="12915">MSLIFRFDTFKPMHEMCKGYVNQLIKTTRKKQLAQCLIGADLHVALILVAECKVTSFTGTSGIVIRKTAETFGLITQDTKFPFVPKKCSLFIFQVHCWKITRQGDKLTSRNSGL</sequence>
<dbReference type="eggNOG" id="KOG4046">
    <property type="taxonomic scope" value="Eukaryota"/>
</dbReference>
<accession>A0A0D2RUJ1</accession>
<dbReference type="InterPro" id="IPR023534">
    <property type="entry name" value="Rof/RNase_P-like"/>
</dbReference>
<dbReference type="Proteomes" id="UP000032304">
    <property type="component" value="Chromosome 4"/>
</dbReference>